<evidence type="ECO:0000313" key="1">
    <source>
        <dbReference type="EMBL" id="MCE0743552.1"/>
    </source>
</evidence>
<name>A0ABS8VRQ0_9PROT</name>
<organism evidence="1 2">
    <name type="scientific">Acetobacter sicerae</name>
    <dbReference type="NCBI Taxonomy" id="85325"/>
    <lineage>
        <taxon>Bacteria</taxon>
        <taxon>Pseudomonadati</taxon>
        <taxon>Pseudomonadota</taxon>
        <taxon>Alphaproteobacteria</taxon>
        <taxon>Acetobacterales</taxon>
        <taxon>Acetobacteraceae</taxon>
        <taxon>Acetobacter</taxon>
    </lineage>
</organism>
<keyword evidence="2" id="KW-1185">Reference proteome</keyword>
<accession>A0ABS8VRQ0</accession>
<dbReference type="EMBL" id="JAJSOJ010000018">
    <property type="protein sequence ID" value="MCE0743552.1"/>
    <property type="molecule type" value="Genomic_DNA"/>
</dbReference>
<protein>
    <submittedName>
        <fullName evidence="1">Uncharacterized protein</fullName>
    </submittedName>
</protein>
<dbReference type="Proteomes" id="UP001521074">
    <property type="component" value="Unassembled WGS sequence"/>
</dbReference>
<sequence>MRVFFVSHVSFFKKDGPQIHEPNPKKFLVKLFQKASEDVAVLEKSGTQKLLFILPKFCDGLASPIAETKRRLLQFYALKSFEAVA</sequence>
<proteinExistence type="predicted"/>
<reference evidence="1 2" key="1">
    <citation type="submission" date="2021-12" db="EMBL/GenBank/DDBJ databases">
        <title>Genome sequence of Acetobacter sicerae DmPark20a_162.</title>
        <authorList>
            <person name="Chaston J.M."/>
        </authorList>
    </citation>
    <scope>NUCLEOTIDE SEQUENCE [LARGE SCALE GENOMIC DNA]</scope>
    <source>
        <strain evidence="1 2">DmPark20a_162</strain>
    </source>
</reference>
<dbReference type="RefSeq" id="WP_232877117.1">
    <property type="nucleotide sequence ID" value="NZ_JAJSOJ010000018.1"/>
</dbReference>
<gene>
    <name evidence="1" type="ORF">LWC05_06540</name>
</gene>
<comment type="caution">
    <text evidence="1">The sequence shown here is derived from an EMBL/GenBank/DDBJ whole genome shotgun (WGS) entry which is preliminary data.</text>
</comment>
<evidence type="ECO:0000313" key="2">
    <source>
        <dbReference type="Proteomes" id="UP001521074"/>
    </source>
</evidence>